<gene>
    <name evidence="9" type="ordered locus">ELI_13685</name>
</gene>
<comment type="cofactor">
    <cofactor evidence="1">
        <name>Zn(2+)</name>
        <dbReference type="ChEBI" id="CHEBI:29105"/>
    </cofactor>
</comment>
<proteinExistence type="predicted"/>
<sequence length="591" mass="62879">MWKASVAALALSAGIVGFAAPAQAQCLPMMCGFSEKGKKGPFVANEVKPKKLAKADATIEQSKADGSLAAGSIDRGDLHGAGLHMPQTELALEALVESLRPHWPYRQPGPIDVKIVASYSFSPLAHADNVIVVPLGALLRAETDDEVAWLMGHEFSHLALGHFERHAKARKREKFIGNAVSLMQGGAAIASSRYSFGSNGLQQRGTDQKLLQKLSSGIYTKSEDLRLVSALLNDVFSRKQEDQADVAGLDLAMAAGFSDSGASLAIEELGKDDEQRKNLFAAIGDDMAEFGKLEGGRLLLAATQRGGNLKAQGGSLVDNLLGNLKTIAVNKLVDHYTATHRPAEPRREGVLAYHERAYPEGELRDTTSEWLDALKANPEVVPAQAMLDARVSALALLQEGKANEAVAVLKPAMEGVYGSNPLLLNTAAQIYAEAGDRAGAEAIYSRAMGLQNTPDNPYLAQSRTGFVDHVTLLVSMGNIAKANEVIAKGTERFGDDHAFLPQKIRIAMKTRDMDQLVGTMARCTDIGDPALSADCEYALLGPEADAAYAVLTPLERAEIDKQRGMAKQKAQTGGFLKAVTGGLKSLGGGSQ</sequence>
<dbReference type="GO" id="GO:0046872">
    <property type="term" value="F:metal ion binding"/>
    <property type="evidence" value="ECO:0007669"/>
    <property type="project" value="UniProtKB-KW"/>
</dbReference>
<keyword evidence="5" id="KW-0862">Zinc</keyword>
<keyword evidence="7" id="KW-0732">Signal</keyword>
<dbReference type="KEGG" id="eli:ELI_13685"/>
<evidence type="ECO:0000256" key="7">
    <source>
        <dbReference type="SAM" id="SignalP"/>
    </source>
</evidence>
<dbReference type="eggNOG" id="COG4783">
    <property type="taxonomic scope" value="Bacteria"/>
</dbReference>
<keyword evidence="10" id="KW-1185">Reference proteome</keyword>
<dbReference type="Gene3D" id="1.25.40.10">
    <property type="entry name" value="Tetratricopeptide repeat domain"/>
    <property type="match status" value="1"/>
</dbReference>
<keyword evidence="6" id="KW-0482">Metalloprotease</keyword>
<evidence type="ECO:0000259" key="8">
    <source>
        <dbReference type="Pfam" id="PF01435"/>
    </source>
</evidence>
<dbReference type="PANTHER" id="PTHR22726">
    <property type="entry name" value="METALLOENDOPEPTIDASE OMA1"/>
    <property type="match status" value="1"/>
</dbReference>
<feature type="domain" description="Peptidase M48" evidence="8">
    <location>
        <begin position="128"/>
        <end position="259"/>
    </location>
</feature>
<organism evidence="9 10">
    <name type="scientific">Erythrobacter litoralis (strain HTCC2594)</name>
    <dbReference type="NCBI Taxonomy" id="314225"/>
    <lineage>
        <taxon>Bacteria</taxon>
        <taxon>Pseudomonadati</taxon>
        <taxon>Pseudomonadota</taxon>
        <taxon>Alphaproteobacteria</taxon>
        <taxon>Sphingomonadales</taxon>
        <taxon>Erythrobacteraceae</taxon>
        <taxon>Erythrobacter/Porphyrobacter group</taxon>
        <taxon>Erythrobacter</taxon>
    </lineage>
</organism>
<dbReference type="Proteomes" id="UP000008808">
    <property type="component" value="Chromosome"/>
</dbReference>
<evidence type="ECO:0000256" key="5">
    <source>
        <dbReference type="ARBA" id="ARBA00022833"/>
    </source>
</evidence>
<dbReference type="SUPFAM" id="SSF48452">
    <property type="entry name" value="TPR-like"/>
    <property type="match status" value="1"/>
</dbReference>
<dbReference type="InterPro" id="IPR001915">
    <property type="entry name" value="Peptidase_M48"/>
</dbReference>
<keyword evidence="4" id="KW-0378">Hydrolase</keyword>
<dbReference type="HOGENOM" id="CLU_461347_0_0_5"/>
<feature type="chain" id="PRO_5004213053" description="Peptidase M48 domain-containing protein" evidence="7">
    <location>
        <begin position="25"/>
        <end position="591"/>
    </location>
</feature>
<accession>Q2N662</accession>
<evidence type="ECO:0000256" key="2">
    <source>
        <dbReference type="ARBA" id="ARBA00022670"/>
    </source>
</evidence>
<dbReference type="GO" id="GO:0004222">
    <property type="term" value="F:metalloendopeptidase activity"/>
    <property type="evidence" value="ECO:0007669"/>
    <property type="project" value="InterPro"/>
</dbReference>
<dbReference type="EMBL" id="CP000157">
    <property type="protein sequence ID" value="ABC64829.1"/>
    <property type="molecule type" value="Genomic_DNA"/>
</dbReference>
<evidence type="ECO:0000256" key="1">
    <source>
        <dbReference type="ARBA" id="ARBA00001947"/>
    </source>
</evidence>
<reference evidence="10" key="1">
    <citation type="journal article" date="2009" name="J. Bacteriol.">
        <title>Complete genome sequence of Erythrobacter litoralis HTCC2594.</title>
        <authorList>
            <person name="Oh H.M."/>
            <person name="Giovannoni S.J."/>
            <person name="Ferriera S."/>
            <person name="Johnson J."/>
            <person name="Cho J.C."/>
        </authorList>
    </citation>
    <scope>NUCLEOTIDE SEQUENCE [LARGE SCALE GENOMIC DNA]</scope>
    <source>
        <strain evidence="10">HTCC2594</strain>
    </source>
</reference>
<dbReference type="PANTHER" id="PTHR22726:SF1">
    <property type="entry name" value="METALLOENDOPEPTIDASE OMA1, MITOCHONDRIAL"/>
    <property type="match status" value="1"/>
</dbReference>
<dbReference type="Pfam" id="PF01435">
    <property type="entry name" value="Peptidase_M48"/>
    <property type="match status" value="1"/>
</dbReference>
<evidence type="ECO:0000313" key="9">
    <source>
        <dbReference type="EMBL" id="ABC64829.1"/>
    </source>
</evidence>
<protein>
    <recommendedName>
        <fullName evidence="8">Peptidase M48 domain-containing protein</fullName>
    </recommendedName>
</protein>
<dbReference type="STRING" id="314225.ELI_13685"/>
<evidence type="ECO:0000256" key="6">
    <source>
        <dbReference type="ARBA" id="ARBA00023049"/>
    </source>
</evidence>
<feature type="signal peptide" evidence="7">
    <location>
        <begin position="1"/>
        <end position="24"/>
    </location>
</feature>
<dbReference type="InterPro" id="IPR011990">
    <property type="entry name" value="TPR-like_helical_dom_sf"/>
</dbReference>
<keyword evidence="2" id="KW-0645">Protease</keyword>
<evidence type="ECO:0000256" key="4">
    <source>
        <dbReference type="ARBA" id="ARBA00022801"/>
    </source>
</evidence>
<evidence type="ECO:0000256" key="3">
    <source>
        <dbReference type="ARBA" id="ARBA00022723"/>
    </source>
</evidence>
<dbReference type="InterPro" id="IPR051156">
    <property type="entry name" value="Mito/Outer_Membr_Metalloprot"/>
</dbReference>
<dbReference type="GO" id="GO:0016020">
    <property type="term" value="C:membrane"/>
    <property type="evidence" value="ECO:0007669"/>
    <property type="project" value="TreeGrafter"/>
</dbReference>
<dbReference type="RefSeq" id="WP_011415651.1">
    <property type="nucleotide sequence ID" value="NC_007722.1"/>
</dbReference>
<keyword evidence="3" id="KW-0479">Metal-binding</keyword>
<dbReference type="GO" id="GO:0051603">
    <property type="term" value="P:proteolysis involved in protein catabolic process"/>
    <property type="evidence" value="ECO:0007669"/>
    <property type="project" value="TreeGrafter"/>
</dbReference>
<evidence type="ECO:0000313" key="10">
    <source>
        <dbReference type="Proteomes" id="UP000008808"/>
    </source>
</evidence>
<dbReference type="OrthoDB" id="9810445at2"/>
<dbReference type="AlphaFoldDB" id="Q2N662"/>
<name>Q2N662_ERYLH</name>